<dbReference type="EMBL" id="VLLL01000007">
    <property type="protein sequence ID" value="TWJ10615.1"/>
    <property type="molecule type" value="Genomic_DNA"/>
</dbReference>
<gene>
    <name evidence="7" type="ORF">LX16_4035</name>
</gene>
<comment type="similarity">
    <text evidence="1">In the C-terminal section; belongs to the class-I pyridoxal-phosphate-dependent aminotransferase family.</text>
</comment>
<dbReference type="InterPro" id="IPR036388">
    <property type="entry name" value="WH-like_DNA-bd_sf"/>
</dbReference>
<organism evidence="7 8">
    <name type="scientific">Stackebrandtia albiflava</name>
    <dbReference type="NCBI Taxonomy" id="406432"/>
    <lineage>
        <taxon>Bacteria</taxon>
        <taxon>Bacillati</taxon>
        <taxon>Actinomycetota</taxon>
        <taxon>Actinomycetes</taxon>
        <taxon>Glycomycetales</taxon>
        <taxon>Glycomycetaceae</taxon>
        <taxon>Stackebrandtia</taxon>
    </lineage>
</organism>
<dbReference type="Pfam" id="PF00392">
    <property type="entry name" value="GntR"/>
    <property type="match status" value="1"/>
</dbReference>
<keyword evidence="5" id="KW-0804">Transcription</keyword>
<dbReference type="OrthoDB" id="594134at2"/>
<dbReference type="PROSITE" id="PS50949">
    <property type="entry name" value="HTH_GNTR"/>
    <property type="match status" value="1"/>
</dbReference>
<accession>A0A562UYC7</accession>
<proteinExistence type="inferred from homology"/>
<sequence>MTDLPIRLTPGGKDSARRLGDQLREAVRSGRLAVGFRLPASRVLAADLGVARGVVVSAYQQLTAEGVFAARSGAGTWVAHRAVAAPATPPARVRAADARFDLRVGTPDLSAFPRRQWLAAVRRVVSALPHSRLGYPDPQGLPDLRDALAAQLRRVRFADTDPSRVSVVGGVAHGLHLVVRALHGPRLAVEDPTSPGQLPLLREAGATVIPIPVDAEGMDVAALERSDATAVLLTPAHQYPTGAVLSPRRRAALRAWLDRPGRFAVEDDYDAEFRYDREPVGCLQGLLPDRTALLGSVSKSLAPGLRLGWVVAPGHVTAEVVRIRRRTDLGDSVFDQAVLAELLRHGDYDRHVRWARRRYRERRDRLVAALTERLPEAEVTGVAAGLHLQVEIPGVDEAALVAAAAARSVAVRGSADFRIAGSGPSGLVLGFGGIAERHVEAAVAALAAAVADVGGPVAARRPVPTEPVRGPGSAALAGVDTADTTAAVHPTAVVADPVVDAGGGGALGNQAVQYPVGEPVHSRHDGLPSW</sequence>
<dbReference type="GO" id="GO:0008483">
    <property type="term" value="F:transaminase activity"/>
    <property type="evidence" value="ECO:0007669"/>
    <property type="project" value="UniProtKB-KW"/>
</dbReference>
<evidence type="ECO:0000256" key="3">
    <source>
        <dbReference type="ARBA" id="ARBA00023015"/>
    </source>
</evidence>
<dbReference type="GO" id="GO:0003700">
    <property type="term" value="F:DNA-binding transcription factor activity"/>
    <property type="evidence" value="ECO:0007669"/>
    <property type="project" value="InterPro"/>
</dbReference>
<comment type="caution">
    <text evidence="7">The sequence shown here is derived from an EMBL/GenBank/DDBJ whole genome shotgun (WGS) entry which is preliminary data.</text>
</comment>
<dbReference type="SUPFAM" id="SSF53383">
    <property type="entry name" value="PLP-dependent transferases"/>
    <property type="match status" value="1"/>
</dbReference>
<dbReference type="SMART" id="SM00345">
    <property type="entry name" value="HTH_GNTR"/>
    <property type="match status" value="1"/>
</dbReference>
<dbReference type="InterPro" id="IPR004839">
    <property type="entry name" value="Aminotransferase_I/II_large"/>
</dbReference>
<evidence type="ECO:0000256" key="4">
    <source>
        <dbReference type="ARBA" id="ARBA00023125"/>
    </source>
</evidence>
<keyword evidence="3" id="KW-0805">Transcription regulation</keyword>
<keyword evidence="2" id="KW-0663">Pyridoxal phosphate</keyword>
<dbReference type="InterPro" id="IPR000524">
    <property type="entry name" value="Tscrpt_reg_HTH_GntR"/>
</dbReference>
<dbReference type="Proteomes" id="UP000321617">
    <property type="component" value="Unassembled WGS sequence"/>
</dbReference>
<keyword evidence="7" id="KW-0032">Aminotransferase</keyword>
<dbReference type="GO" id="GO:0003677">
    <property type="term" value="F:DNA binding"/>
    <property type="evidence" value="ECO:0007669"/>
    <property type="project" value="UniProtKB-KW"/>
</dbReference>
<dbReference type="SUPFAM" id="SSF46785">
    <property type="entry name" value="Winged helix' DNA-binding domain"/>
    <property type="match status" value="1"/>
</dbReference>
<dbReference type="InterPro" id="IPR015421">
    <property type="entry name" value="PyrdxlP-dep_Trfase_major"/>
</dbReference>
<dbReference type="CDD" id="cd00609">
    <property type="entry name" value="AAT_like"/>
    <property type="match status" value="1"/>
</dbReference>
<dbReference type="GO" id="GO:0030170">
    <property type="term" value="F:pyridoxal phosphate binding"/>
    <property type="evidence" value="ECO:0007669"/>
    <property type="project" value="InterPro"/>
</dbReference>
<evidence type="ECO:0000256" key="2">
    <source>
        <dbReference type="ARBA" id="ARBA00022898"/>
    </source>
</evidence>
<name>A0A562UYC7_9ACTN</name>
<keyword evidence="8" id="KW-1185">Reference proteome</keyword>
<keyword evidence="7" id="KW-0808">Transferase</keyword>
<dbReference type="Gene3D" id="3.40.640.10">
    <property type="entry name" value="Type I PLP-dependent aspartate aminotransferase-like (Major domain)"/>
    <property type="match status" value="1"/>
</dbReference>
<dbReference type="Gene3D" id="1.10.10.10">
    <property type="entry name" value="Winged helix-like DNA-binding domain superfamily/Winged helix DNA-binding domain"/>
    <property type="match status" value="1"/>
</dbReference>
<dbReference type="PANTHER" id="PTHR46577">
    <property type="entry name" value="HTH-TYPE TRANSCRIPTIONAL REGULATORY PROTEIN GABR"/>
    <property type="match status" value="1"/>
</dbReference>
<dbReference type="Pfam" id="PF00155">
    <property type="entry name" value="Aminotran_1_2"/>
    <property type="match status" value="1"/>
</dbReference>
<evidence type="ECO:0000256" key="1">
    <source>
        <dbReference type="ARBA" id="ARBA00005384"/>
    </source>
</evidence>
<keyword evidence="4" id="KW-0238">DNA-binding</keyword>
<reference evidence="7 8" key="1">
    <citation type="journal article" date="2013" name="Stand. Genomic Sci.">
        <title>Genomic Encyclopedia of Type Strains, Phase I: The one thousand microbial genomes (KMG-I) project.</title>
        <authorList>
            <person name="Kyrpides N.C."/>
            <person name="Woyke T."/>
            <person name="Eisen J.A."/>
            <person name="Garrity G."/>
            <person name="Lilburn T.G."/>
            <person name="Beck B.J."/>
            <person name="Whitman W.B."/>
            <person name="Hugenholtz P."/>
            <person name="Klenk H.P."/>
        </authorList>
    </citation>
    <scope>NUCLEOTIDE SEQUENCE [LARGE SCALE GENOMIC DNA]</scope>
    <source>
        <strain evidence="7 8">DSM 45044</strain>
    </source>
</reference>
<dbReference type="InterPro" id="IPR015424">
    <property type="entry name" value="PyrdxlP-dep_Trfase"/>
</dbReference>
<dbReference type="InterPro" id="IPR051446">
    <property type="entry name" value="HTH_trans_reg/aminotransferase"/>
</dbReference>
<evidence type="ECO:0000313" key="7">
    <source>
        <dbReference type="EMBL" id="TWJ10615.1"/>
    </source>
</evidence>
<dbReference type="RefSeq" id="WP_147141350.1">
    <property type="nucleotide sequence ID" value="NZ_BAABIJ010000003.1"/>
</dbReference>
<protein>
    <submittedName>
        <fullName evidence="7">GntR family transcriptional regulator/MocR family aminotransferase</fullName>
    </submittedName>
</protein>
<dbReference type="InterPro" id="IPR036390">
    <property type="entry name" value="WH_DNA-bd_sf"/>
</dbReference>
<dbReference type="PANTHER" id="PTHR46577:SF1">
    <property type="entry name" value="HTH-TYPE TRANSCRIPTIONAL REGULATORY PROTEIN GABR"/>
    <property type="match status" value="1"/>
</dbReference>
<feature type="domain" description="HTH gntR-type" evidence="6">
    <location>
        <begin position="13"/>
        <end position="81"/>
    </location>
</feature>
<evidence type="ECO:0000313" key="8">
    <source>
        <dbReference type="Proteomes" id="UP000321617"/>
    </source>
</evidence>
<dbReference type="CDD" id="cd07377">
    <property type="entry name" value="WHTH_GntR"/>
    <property type="match status" value="1"/>
</dbReference>
<evidence type="ECO:0000259" key="6">
    <source>
        <dbReference type="PROSITE" id="PS50949"/>
    </source>
</evidence>
<dbReference type="AlphaFoldDB" id="A0A562UYC7"/>
<evidence type="ECO:0000256" key="5">
    <source>
        <dbReference type="ARBA" id="ARBA00023163"/>
    </source>
</evidence>